<evidence type="ECO:0000256" key="2">
    <source>
        <dbReference type="ARBA" id="ARBA00023315"/>
    </source>
</evidence>
<sequence length="149" mass="17212">MIKQASENDLNEILAKSDNALYEGTVKTFKPTQKRVKEIVQTTLEQGAYYLVLKDDDNLNDDLKGWILIGSGKDYFSQESVGFIYELYVLPEYRGQKLSKKLMKAGLDELSLKGHKEIRLNVHAMNFARELYKEFGFVDRQISMSLTYK</sequence>
<evidence type="ECO:0000313" key="4">
    <source>
        <dbReference type="EMBL" id="OFD70427.1"/>
    </source>
</evidence>
<protein>
    <recommendedName>
        <fullName evidence="3">N-acetyltransferase domain-containing protein</fullName>
    </recommendedName>
</protein>
<dbReference type="AlphaFoldDB" id="A0A1E8AYR8"/>
<keyword evidence="1" id="KW-0808">Transferase</keyword>
<dbReference type="PANTHER" id="PTHR43420:SF41">
    <property type="entry name" value="IAA ACETYLTRANSFERASE"/>
    <property type="match status" value="1"/>
</dbReference>
<accession>A0A1E8AYR8</accession>
<dbReference type="PATRIC" id="fig|86662.25.peg.5783"/>
<feature type="domain" description="N-acetyltransferase" evidence="3">
    <location>
        <begin position="1"/>
        <end position="149"/>
    </location>
</feature>
<dbReference type="InterPro" id="IPR050680">
    <property type="entry name" value="YpeA/RimI_acetyltransf"/>
</dbReference>
<evidence type="ECO:0000259" key="3">
    <source>
        <dbReference type="PROSITE" id="PS51186"/>
    </source>
</evidence>
<dbReference type="CDD" id="cd04301">
    <property type="entry name" value="NAT_SF"/>
    <property type="match status" value="1"/>
</dbReference>
<dbReference type="Gene3D" id="3.40.630.30">
    <property type="match status" value="1"/>
</dbReference>
<dbReference type="Proteomes" id="UP000175706">
    <property type="component" value="Unassembled WGS sequence"/>
</dbReference>
<dbReference type="SUPFAM" id="SSF55729">
    <property type="entry name" value="Acyl-CoA N-acyltransferases (Nat)"/>
    <property type="match status" value="1"/>
</dbReference>
<dbReference type="EMBL" id="LXLT01000087">
    <property type="protein sequence ID" value="OFD70427.1"/>
    <property type="molecule type" value="Genomic_DNA"/>
</dbReference>
<proteinExistence type="predicted"/>
<evidence type="ECO:0000313" key="5">
    <source>
        <dbReference type="Proteomes" id="UP000175706"/>
    </source>
</evidence>
<reference evidence="4 5" key="1">
    <citation type="submission" date="2016-05" db="EMBL/GenBank/DDBJ databases">
        <title>Bacillus thuringiensis and Bacillus weihenstephanensis as novel biocontrol agents of wilt causing Verticillium species.</title>
        <authorList>
            <person name="Hollensteiner J."/>
            <person name="Wemheuer F."/>
            <person name="Harting R."/>
            <person name="Kolarzyk A."/>
            <person name="Diaz-Valerio S."/>
            <person name="Poehlein A."/>
            <person name="Brzuszkiewicz E."/>
            <person name="Nesemann K."/>
            <person name="Braus-Stromeyer S."/>
            <person name="Braus G."/>
            <person name="Daniel R."/>
            <person name="Liesegang H."/>
        </authorList>
    </citation>
    <scope>NUCLEOTIDE SEQUENCE [LARGE SCALE GENOMIC DNA]</scope>
    <source>
        <strain evidence="4 5">GOE8</strain>
    </source>
</reference>
<dbReference type="PANTHER" id="PTHR43420">
    <property type="entry name" value="ACETYLTRANSFERASE"/>
    <property type="match status" value="1"/>
</dbReference>
<dbReference type="PROSITE" id="PS51186">
    <property type="entry name" value="GNAT"/>
    <property type="match status" value="1"/>
</dbReference>
<dbReference type="GO" id="GO:0016747">
    <property type="term" value="F:acyltransferase activity, transferring groups other than amino-acyl groups"/>
    <property type="evidence" value="ECO:0007669"/>
    <property type="project" value="InterPro"/>
</dbReference>
<dbReference type="InterPro" id="IPR000182">
    <property type="entry name" value="GNAT_dom"/>
</dbReference>
<gene>
    <name evidence="4" type="ORF">BWGOE8_56170</name>
</gene>
<evidence type="ECO:0000256" key="1">
    <source>
        <dbReference type="ARBA" id="ARBA00022679"/>
    </source>
</evidence>
<keyword evidence="2" id="KW-0012">Acyltransferase</keyword>
<comment type="caution">
    <text evidence="4">The sequence shown here is derived from an EMBL/GenBank/DDBJ whole genome shotgun (WGS) entry which is preliminary data.</text>
</comment>
<organism evidence="4 5">
    <name type="scientific">Bacillus mycoides</name>
    <dbReference type="NCBI Taxonomy" id="1405"/>
    <lineage>
        <taxon>Bacteria</taxon>
        <taxon>Bacillati</taxon>
        <taxon>Bacillota</taxon>
        <taxon>Bacilli</taxon>
        <taxon>Bacillales</taxon>
        <taxon>Bacillaceae</taxon>
        <taxon>Bacillus</taxon>
        <taxon>Bacillus cereus group</taxon>
    </lineage>
</organism>
<name>A0A1E8AYR8_BACMY</name>
<dbReference type="InterPro" id="IPR016181">
    <property type="entry name" value="Acyl_CoA_acyltransferase"/>
</dbReference>
<dbReference type="Pfam" id="PF13673">
    <property type="entry name" value="Acetyltransf_10"/>
    <property type="match status" value="1"/>
</dbReference>
<dbReference type="RefSeq" id="WP_070146002.1">
    <property type="nucleotide sequence ID" value="NZ_LXLT01000087.1"/>
</dbReference>